<dbReference type="Proteomes" id="UP000048908">
    <property type="component" value="Unassembled WGS sequence"/>
</dbReference>
<evidence type="ECO:0000313" key="2">
    <source>
        <dbReference type="Proteomes" id="UP000048908"/>
    </source>
</evidence>
<dbReference type="RefSeq" id="WP_158448506.1">
    <property type="nucleotide sequence ID" value="NZ_CXPG01000023.1"/>
</dbReference>
<keyword evidence="2" id="KW-1185">Reference proteome</keyword>
<dbReference type="EMBL" id="CXPG01000023">
    <property type="protein sequence ID" value="CTQ34568.1"/>
    <property type="molecule type" value="Genomic_DNA"/>
</dbReference>
<protein>
    <submittedName>
        <fullName evidence="1">Uncharacterized protein</fullName>
    </submittedName>
</protein>
<name>A0A0M6XUY0_9RHOB</name>
<sequence length="51" mass="5306">MKWIDILLLALLAPSLGHVACKDRLAVLAPPAVVAGDALPVQPHPAKRATS</sequence>
<reference evidence="1 2" key="1">
    <citation type="submission" date="2015-07" db="EMBL/GenBank/DDBJ databases">
        <authorList>
            <person name="Noorani M."/>
        </authorList>
    </citation>
    <scope>NUCLEOTIDE SEQUENCE [LARGE SCALE GENOMIC DNA]</scope>
    <source>
        <strain evidence="1 2">CECT 5088</strain>
    </source>
</reference>
<evidence type="ECO:0000313" key="1">
    <source>
        <dbReference type="EMBL" id="CTQ34568.1"/>
    </source>
</evidence>
<proteinExistence type="predicted"/>
<gene>
    <name evidence="1" type="ORF">JAN5088_03364</name>
</gene>
<organism evidence="1 2">
    <name type="scientific">Jannaschia rubra</name>
    <dbReference type="NCBI Taxonomy" id="282197"/>
    <lineage>
        <taxon>Bacteria</taxon>
        <taxon>Pseudomonadati</taxon>
        <taxon>Pseudomonadota</taxon>
        <taxon>Alphaproteobacteria</taxon>
        <taxon>Rhodobacterales</taxon>
        <taxon>Roseobacteraceae</taxon>
        <taxon>Jannaschia</taxon>
    </lineage>
</organism>
<accession>A0A0M6XUY0</accession>
<dbReference type="AlphaFoldDB" id="A0A0M6XUY0"/>